<feature type="transmembrane region" description="Helical" evidence="7">
    <location>
        <begin position="379"/>
        <end position="396"/>
    </location>
</feature>
<comment type="similarity">
    <text evidence="6">Belongs to the major facilitator superfamily. Allantoate permease family.</text>
</comment>
<evidence type="ECO:0000256" key="5">
    <source>
        <dbReference type="ARBA" id="ARBA00023136"/>
    </source>
</evidence>
<feature type="transmembrane region" description="Helical" evidence="7">
    <location>
        <begin position="117"/>
        <end position="140"/>
    </location>
</feature>
<comment type="caution">
    <text evidence="8">The sequence shown here is derived from an EMBL/GenBank/DDBJ whole genome shotgun (WGS) entry which is preliminary data.</text>
</comment>
<dbReference type="Gene3D" id="1.20.1250.20">
    <property type="entry name" value="MFS general substrate transporter like domains"/>
    <property type="match status" value="2"/>
</dbReference>
<evidence type="ECO:0000256" key="4">
    <source>
        <dbReference type="ARBA" id="ARBA00022989"/>
    </source>
</evidence>
<feature type="transmembrane region" description="Helical" evidence="7">
    <location>
        <begin position="257"/>
        <end position="276"/>
    </location>
</feature>
<evidence type="ECO:0000313" key="9">
    <source>
        <dbReference type="Proteomes" id="UP000186955"/>
    </source>
</evidence>
<evidence type="ECO:0000256" key="1">
    <source>
        <dbReference type="ARBA" id="ARBA00004141"/>
    </source>
</evidence>
<comment type="subcellular location">
    <subcellularLocation>
        <location evidence="1">Membrane</location>
        <topology evidence="1">Multi-pass membrane protein</topology>
    </subcellularLocation>
</comment>
<feature type="transmembrane region" description="Helical" evidence="7">
    <location>
        <begin position="416"/>
        <end position="436"/>
    </location>
</feature>
<feature type="transmembrane region" description="Helical" evidence="7">
    <location>
        <begin position="296"/>
        <end position="315"/>
    </location>
</feature>
<organism evidence="8 9">
    <name type="scientific">Penicillium subrubescens</name>
    <dbReference type="NCBI Taxonomy" id="1316194"/>
    <lineage>
        <taxon>Eukaryota</taxon>
        <taxon>Fungi</taxon>
        <taxon>Dikarya</taxon>
        <taxon>Ascomycota</taxon>
        <taxon>Pezizomycotina</taxon>
        <taxon>Eurotiomycetes</taxon>
        <taxon>Eurotiomycetidae</taxon>
        <taxon>Eurotiales</taxon>
        <taxon>Aspergillaceae</taxon>
        <taxon>Penicillium</taxon>
    </lineage>
</organism>
<keyword evidence="9" id="KW-1185">Reference proteome</keyword>
<keyword evidence="3 7" id="KW-0812">Transmembrane</keyword>
<feature type="transmembrane region" description="Helical" evidence="7">
    <location>
        <begin position="64"/>
        <end position="85"/>
    </location>
</feature>
<dbReference type="STRING" id="1316194.A0A1Q5TDR5"/>
<dbReference type="Pfam" id="PF07690">
    <property type="entry name" value="MFS_1"/>
    <property type="match status" value="1"/>
</dbReference>
<evidence type="ECO:0000256" key="3">
    <source>
        <dbReference type="ARBA" id="ARBA00022692"/>
    </source>
</evidence>
<dbReference type="Proteomes" id="UP000186955">
    <property type="component" value="Unassembled WGS sequence"/>
</dbReference>
<protein>
    <submittedName>
        <fullName evidence="8">Pantothenate transporter liz1</fullName>
    </submittedName>
</protein>
<sequence>MAEAKPRPRDSALGVFKEVFNWYPSHYPSEERRYIKSLHQTNISNAYVSGLKEDFSLHGNELNYFNVCYFTAYVVFQVPGLLLMSRPKLARWLLPGLEILWGICTFAQSRVTSVNQIYALRFLVGMLEAPVFAGTHFILGSWYSGPELFKRAGTWFICNALGTMVSGYLQAAAYTNLSGVGGMPGWRWLFIIDGIFTIPVALLGFFIFPGVPDSPRPFYLTESDINLAKERLARAKIRRPGKLSADVFKRSLKRWHIWVFIFSYACMIICSYPMSYMNLWLKAEGYSVTQINQLPTVMYAINIVASWLGSTLAAIYPEWVIFSIGSGCCFFSVICMIVWFIPTGLKFVAWYLFGFAGCLSPILYSTVNTIVKDDSEERALILGSMMTFGYSFNIWVPLLLFPTAGPYGAPRWKKGWPVSLVFFFLLWAGFMTAVILHRREKRREAALAAQEGTDEDVETIIVDRDAHAKGVSKD</sequence>
<feature type="transmembrane region" description="Helical" evidence="7">
    <location>
        <begin position="152"/>
        <end position="174"/>
    </location>
</feature>
<evidence type="ECO:0000256" key="7">
    <source>
        <dbReference type="SAM" id="Phobius"/>
    </source>
</evidence>
<feature type="transmembrane region" description="Helical" evidence="7">
    <location>
        <begin position="186"/>
        <end position="208"/>
    </location>
</feature>
<dbReference type="SUPFAM" id="SSF103473">
    <property type="entry name" value="MFS general substrate transporter"/>
    <property type="match status" value="1"/>
</dbReference>
<dbReference type="GO" id="GO:0022857">
    <property type="term" value="F:transmembrane transporter activity"/>
    <property type="evidence" value="ECO:0007669"/>
    <property type="project" value="InterPro"/>
</dbReference>
<accession>A0A1Q5TDR5</accession>
<keyword evidence="2" id="KW-0813">Transport</keyword>
<dbReference type="PANTHER" id="PTHR43791:SF28">
    <property type="entry name" value="MAJOR FACILITATOR SUPERFAMILY (MFS) PROFILE DOMAIN-CONTAINING PROTEIN"/>
    <property type="match status" value="1"/>
</dbReference>
<dbReference type="FunFam" id="1.20.1250.20:FF:000065">
    <property type="entry name" value="Putative MFS pantothenate transporter"/>
    <property type="match status" value="1"/>
</dbReference>
<dbReference type="InterPro" id="IPR011701">
    <property type="entry name" value="MFS"/>
</dbReference>
<dbReference type="PANTHER" id="PTHR43791">
    <property type="entry name" value="PERMEASE-RELATED"/>
    <property type="match status" value="1"/>
</dbReference>
<dbReference type="InterPro" id="IPR036259">
    <property type="entry name" value="MFS_trans_sf"/>
</dbReference>
<reference evidence="8 9" key="1">
    <citation type="submission" date="2016-10" db="EMBL/GenBank/DDBJ databases">
        <title>Genome sequence of the ascomycete fungus Penicillium subrubescens.</title>
        <authorList>
            <person name="De Vries R.P."/>
            <person name="Peng M."/>
            <person name="Dilokpimol A."/>
            <person name="Hilden K."/>
            <person name="Makela M.R."/>
            <person name="Grigoriev I."/>
            <person name="Riley R."/>
            <person name="Granchi Z."/>
        </authorList>
    </citation>
    <scope>NUCLEOTIDE SEQUENCE [LARGE SCALE GENOMIC DNA]</scope>
    <source>
        <strain evidence="8 9">CBS 132785</strain>
    </source>
</reference>
<gene>
    <name evidence="8" type="ORF">PENSUB_9456</name>
</gene>
<evidence type="ECO:0000313" key="8">
    <source>
        <dbReference type="EMBL" id="OKO98358.1"/>
    </source>
</evidence>
<proteinExistence type="inferred from homology"/>
<evidence type="ECO:0000256" key="6">
    <source>
        <dbReference type="ARBA" id="ARBA00037968"/>
    </source>
</evidence>
<evidence type="ECO:0000256" key="2">
    <source>
        <dbReference type="ARBA" id="ARBA00022448"/>
    </source>
</evidence>
<keyword evidence="4 7" id="KW-1133">Transmembrane helix</keyword>
<dbReference type="AlphaFoldDB" id="A0A1Q5TDR5"/>
<name>A0A1Q5TDR5_9EURO</name>
<feature type="transmembrane region" description="Helical" evidence="7">
    <location>
        <begin position="347"/>
        <end position="367"/>
    </location>
</feature>
<dbReference type="EMBL" id="MNBE01000673">
    <property type="protein sequence ID" value="OKO98358.1"/>
    <property type="molecule type" value="Genomic_DNA"/>
</dbReference>
<keyword evidence="5 7" id="KW-0472">Membrane</keyword>
<dbReference type="GO" id="GO:0016020">
    <property type="term" value="C:membrane"/>
    <property type="evidence" value="ECO:0007669"/>
    <property type="project" value="UniProtKB-SubCell"/>
</dbReference>
<feature type="transmembrane region" description="Helical" evidence="7">
    <location>
        <begin position="320"/>
        <end position="341"/>
    </location>
</feature>